<feature type="compositionally biased region" description="Polar residues" evidence="2">
    <location>
        <begin position="28"/>
        <end position="40"/>
    </location>
</feature>
<dbReference type="OrthoDB" id="313139at2759"/>
<sequence>MIQQFDENRNDLENIQSNKEKEVKDNEQTNNNQIISDSQCNVDENNSDVDSDIINQQNNKKEEQKQNNIEINVVHKYNKNIQKKGYIESDEYDDTDIDNKNLQQQLKQRLNQEKKNKKVTRDEKLYEQIQNQRKKNKLLENQILNFPECSLIQWLSGLDIDLEELEYHQNCFEIIECEYCSKQYTFCQQQSHMQQEHIEFYCLNCGLFDPKMTNQNHRLRCFQLHQFGLDDAKIQQLDSQELENNFTLNYD</sequence>
<keyword evidence="4" id="KW-1185">Reference proteome</keyword>
<dbReference type="AlphaFoldDB" id="A0A8S1UJH0"/>
<dbReference type="Proteomes" id="UP000689195">
    <property type="component" value="Unassembled WGS sequence"/>
</dbReference>
<comment type="caution">
    <text evidence="3">The sequence shown here is derived from an EMBL/GenBank/DDBJ whole genome shotgun (WGS) entry which is preliminary data.</text>
</comment>
<name>A0A8S1UJH0_9CILI</name>
<dbReference type="EMBL" id="CAJJDO010000040">
    <property type="protein sequence ID" value="CAD8163902.1"/>
    <property type="molecule type" value="Genomic_DNA"/>
</dbReference>
<accession>A0A8S1UJH0</accession>
<evidence type="ECO:0000256" key="2">
    <source>
        <dbReference type="SAM" id="MobiDB-lite"/>
    </source>
</evidence>
<feature type="region of interest" description="Disordered" evidence="2">
    <location>
        <begin position="1"/>
        <end position="52"/>
    </location>
</feature>
<evidence type="ECO:0000313" key="3">
    <source>
        <dbReference type="EMBL" id="CAD8163902.1"/>
    </source>
</evidence>
<protein>
    <submittedName>
        <fullName evidence="3">Uncharacterized protein</fullName>
    </submittedName>
</protein>
<organism evidence="3 4">
    <name type="scientific">Paramecium pentaurelia</name>
    <dbReference type="NCBI Taxonomy" id="43138"/>
    <lineage>
        <taxon>Eukaryota</taxon>
        <taxon>Sar</taxon>
        <taxon>Alveolata</taxon>
        <taxon>Ciliophora</taxon>
        <taxon>Intramacronucleata</taxon>
        <taxon>Oligohymenophorea</taxon>
        <taxon>Peniculida</taxon>
        <taxon>Parameciidae</taxon>
        <taxon>Paramecium</taxon>
    </lineage>
</organism>
<gene>
    <name evidence="3" type="ORF">PPENT_87.1.T0400123</name>
</gene>
<keyword evidence="1" id="KW-0175">Coiled coil</keyword>
<feature type="coiled-coil region" evidence="1">
    <location>
        <begin position="103"/>
        <end position="142"/>
    </location>
</feature>
<proteinExistence type="predicted"/>
<evidence type="ECO:0000313" key="4">
    <source>
        <dbReference type="Proteomes" id="UP000689195"/>
    </source>
</evidence>
<reference evidence="3" key="1">
    <citation type="submission" date="2021-01" db="EMBL/GenBank/DDBJ databases">
        <authorList>
            <consortium name="Genoscope - CEA"/>
            <person name="William W."/>
        </authorList>
    </citation>
    <scope>NUCLEOTIDE SEQUENCE</scope>
</reference>
<feature type="compositionally biased region" description="Basic and acidic residues" evidence="2">
    <location>
        <begin position="1"/>
        <end position="27"/>
    </location>
</feature>
<evidence type="ECO:0000256" key="1">
    <source>
        <dbReference type="SAM" id="Coils"/>
    </source>
</evidence>